<gene>
    <name evidence="1" type="ORF">GN244_ATG10511</name>
    <name evidence="2" type="ORF">GN958_ATG08339</name>
</gene>
<protein>
    <submittedName>
        <fullName evidence="1">Uncharacterized protein</fullName>
    </submittedName>
</protein>
<dbReference type="EMBL" id="WSZM01000239">
    <property type="protein sequence ID" value="KAF4037467.1"/>
    <property type="molecule type" value="Genomic_DNA"/>
</dbReference>
<comment type="caution">
    <text evidence="1">The sequence shown here is derived from an EMBL/GenBank/DDBJ whole genome shotgun (WGS) entry which is preliminary data.</text>
</comment>
<evidence type="ECO:0000313" key="2">
    <source>
        <dbReference type="EMBL" id="KAF4142465.1"/>
    </source>
</evidence>
<dbReference type="Proteomes" id="UP000704712">
    <property type="component" value="Unassembled WGS sequence"/>
</dbReference>
<name>A0A833S0V7_PHYIN</name>
<organism evidence="1 3">
    <name type="scientific">Phytophthora infestans</name>
    <name type="common">Potato late blight agent</name>
    <name type="synonym">Botrytis infestans</name>
    <dbReference type="NCBI Taxonomy" id="4787"/>
    <lineage>
        <taxon>Eukaryota</taxon>
        <taxon>Sar</taxon>
        <taxon>Stramenopiles</taxon>
        <taxon>Oomycota</taxon>
        <taxon>Peronosporomycetes</taxon>
        <taxon>Peronosporales</taxon>
        <taxon>Peronosporaceae</taxon>
        <taxon>Phytophthora</taxon>
    </lineage>
</organism>
<keyword evidence="3" id="KW-1185">Reference proteome</keyword>
<accession>A0A833S0V7</accession>
<evidence type="ECO:0000313" key="3">
    <source>
        <dbReference type="Proteomes" id="UP000602510"/>
    </source>
</evidence>
<evidence type="ECO:0000313" key="1">
    <source>
        <dbReference type="EMBL" id="KAF4037467.1"/>
    </source>
</evidence>
<dbReference type="Proteomes" id="UP000602510">
    <property type="component" value="Unassembled WGS sequence"/>
</dbReference>
<dbReference type="EMBL" id="JAACNO010001189">
    <property type="protein sequence ID" value="KAF4142465.1"/>
    <property type="molecule type" value="Genomic_DNA"/>
</dbReference>
<dbReference type="AlphaFoldDB" id="A0A833S0V7"/>
<reference evidence="1" key="1">
    <citation type="submission" date="2020-04" db="EMBL/GenBank/DDBJ databases">
        <title>Hybrid Assembly of Korean Phytophthora infestans isolates.</title>
        <authorList>
            <person name="Prokchorchik M."/>
            <person name="Lee Y."/>
            <person name="Seo J."/>
            <person name="Cho J.-H."/>
            <person name="Park Y.-E."/>
            <person name="Jang D.-C."/>
            <person name="Im J.-S."/>
            <person name="Choi J.-G."/>
            <person name="Park H.-J."/>
            <person name="Lee G.-B."/>
            <person name="Lee Y.-G."/>
            <person name="Hong S.-Y."/>
            <person name="Cho K."/>
            <person name="Sohn K.H."/>
        </authorList>
    </citation>
    <scope>NUCLEOTIDE SEQUENCE</scope>
    <source>
        <strain evidence="1">KR_1_A1</strain>
        <strain evidence="2">KR_2_A2</strain>
    </source>
</reference>
<sequence length="76" mass="8575">MPGCLVAFNALVKGFERPLCFDIKQTNNTGMPVPRRGYKALVFLGERDTRFRKQKLYNAKTSAASSFQENLAKYLG</sequence>
<proteinExistence type="predicted"/>